<protein>
    <recommendedName>
        <fullName evidence="9">Transcription-repair-coupling factor</fullName>
        <shortName evidence="9">TRCF</shortName>
        <ecNumber evidence="9">3.6.4.-</ecNumber>
    </recommendedName>
</protein>
<dbReference type="SMART" id="SM01058">
    <property type="entry name" value="CarD_TRCF"/>
    <property type="match status" value="1"/>
</dbReference>
<dbReference type="Pfam" id="PF00271">
    <property type="entry name" value="Helicase_C"/>
    <property type="match status" value="1"/>
</dbReference>
<evidence type="ECO:0000313" key="14">
    <source>
        <dbReference type="Proteomes" id="UP000315037"/>
    </source>
</evidence>
<comment type="caution">
    <text evidence="13">The sequence shown here is derived from an EMBL/GenBank/DDBJ whole genome shotgun (WGS) entry which is preliminary data.</text>
</comment>
<gene>
    <name evidence="9 13" type="primary">mfd</name>
    <name evidence="13" type="ORF">E3202_00740</name>
</gene>
<dbReference type="InterPro" id="IPR027417">
    <property type="entry name" value="P-loop_NTPase"/>
</dbReference>
<dbReference type="Pfam" id="PF17757">
    <property type="entry name" value="UvrB_inter"/>
    <property type="match status" value="1"/>
</dbReference>
<dbReference type="InterPro" id="IPR004576">
    <property type="entry name" value="Mfd"/>
</dbReference>
<dbReference type="Gene3D" id="3.90.1150.50">
    <property type="entry name" value="Transcription-repair-coupling factor, D7 domain"/>
    <property type="match status" value="1"/>
</dbReference>
<dbReference type="Proteomes" id="UP000315037">
    <property type="component" value="Unassembled WGS sequence"/>
</dbReference>
<evidence type="ECO:0000256" key="4">
    <source>
        <dbReference type="ARBA" id="ARBA00022801"/>
    </source>
</evidence>
<dbReference type="PROSITE" id="PS51194">
    <property type="entry name" value="HELICASE_CTER"/>
    <property type="match status" value="1"/>
</dbReference>
<feature type="region of interest" description="Disordered" evidence="10">
    <location>
        <begin position="1"/>
        <end position="27"/>
    </location>
</feature>
<keyword evidence="6 9" id="KW-0067">ATP-binding</keyword>
<dbReference type="SMART" id="SM00490">
    <property type="entry name" value="HELICc"/>
    <property type="match status" value="1"/>
</dbReference>
<dbReference type="PANTHER" id="PTHR47964:SF1">
    <property type="entry name" value="ATP-DEPENDENT DNA HELICASE HOMOLOG RECG, CHLOROPLASTIC"/>
    <property type="match status" value="1"/>
</dbReference>
<evidence type="ECO:0000313" key="13">
    <source>
        <dbReference type="EMBL" id="TPW35538.1"/>
    </source>
</evidence>
<keyword evidence="1 9" id="KW-0963">Cytoplasm</keyword>
<keyword evidence="14" id="KW-1185">Reference proteome</keyword>
<evidence type="ECO:0000256" key="6">
    <source>
        <dbReference type="ARBA" id="ARBA00022840"/>
    </source>
</evidence>
<dbReference type="GO" id="GO:0003678">
    <property type="term" value="F:DNA helicase activity"/>
    <property type="evidence" value="ECO:0007669"/>
    <property type="project" value="TreeGrafter"/>
</dbReference>
<feature type="domain" description="Helicase ATP-binding" evidence="11">
    <location>
        <begin position="664"/>
        <end position="825"/>
    </location>
</feature>
<keyword evidence="4 9" id="KW-0378">Hydrolase</keyword>
<dbReference type="GO" id="GO:0005737">
    <property type="term" value="C:cytoplasm"/>
    <property type="evidence" value="ECO:0007669"/>
    <property type="project" value="UniProtKB-SubCell"/>
</dbReference>
<evidence type="ECO:0000256" key="10">
    <source>
        <dbReference type="SAM" id="MobiDB-lite"/>
    </source>
</evidence>
<dbReference type="Pfam" id="PF00270">
    <property type="entry name" value="DEAD"/>
    <property type="match status" value="1"/>
</dbReference>
<dbReference type="Pfam" id="PF02559">
    <property type="entry name" value="CarD_TRCF_RID"/>
    <property type="match status" value="1"/>
</dbReference>
<dbReference type="Pfam" id="PF03461">
    <property type="entry name" value="TRCF"/>
    <property type="match status" value="1"/>
</dbReference>
<sequence length="1212" mass="133769">MPDFPSAENHSSPSAVSPALAGDSDVSDTEGFGVPVRAVPDSSIAFLLRQRLAEQEAPLVHVARDDASMAALGEMLEWLMPEVEVLRFPAWDCLPYDRASPNPALVAERAATLSHLLEPAPRAGRIVLTTVHALLQRVPPQHVFAGQTIRVTVGEELDAPQLAELLVDTGYTRVDTVMERGEFASRGGIFDLFPADGEEPIRLEFFGDEVEKIRHFDPATQRSTDSLEAFALGPVSEYALDRESIGRFRAGWRDSFGTGALNDTLYQQVIEGRRAAGAEHYLPLFHESFAGSEASSSASGAQSGMATLLDYVPGAALSFERDTPAILEARLEMIADHYQARLAAVKEGETPYRPLPPYRLYLDREGWKAMVARHPAILLSPFGYEGGAPGSSELVSGIDAGYRPTPLFAGLGGKAREGVFEAFGAQVKAWAKKGRRTYVTAWSRGSRERIAHLLAEHGIETVSYDSWPQAAAMGRKTVGLVVLGMERGFVSDRQVFVSEQDLLGERLARPPRRRRKSSEFITQIGEITAGDLVVHEEYGIGRYVGLETVTEGRVAHDYLSILYDGEQRLLLPVENIDLLSRFGAEQEGLQLDRLGGTAWQARKAKMKTRLREMAGELIRTAAARAMKKAPLMAPAEGAWDEFCARFPFVETEDQMRAIAEVLEDMNSGVPMDRLVCGDVGFGKTEVALRAAFVAAMSGRQVAVVVPTTLLARQHFRGFSERFEGLPVKVAQLSRMVTPKEAENVRAGLADGAIDIVIGTHALLSKHVSFDRLGLLIIDEEQHFGVSHKEKLKAMREDVHVLTLSATPLPRTLQLSLSGVREMSLIATPPTDRLSVRTFITPFDRVMIREAIQRERFRGGQVFCVVPRLADMSRMAERLKEIVPDARIAEAHGRLSPTELESVMSAFSEGKYDILLSTNIVESGLDMPGVNTIIIHRADMFGLGQLYQLRGRVGRGKQRGYAYLTWPQTRPLSASSLKRLEVMQTLDSLGAGFTLASHDLDMRGAGNLLGQEQSGHIREVGIELYQQMLQEAVSDLRRERGREMEEERGWTPTIILGLPVLLPEAYVPDLSVRLGLYRRIASLQNEAEVEAMRVELVDRFGTLPPEVETLLEVVLIKKLCRETGVERLETGPKGMVIQFRQNRFADPEGLMRWVARNQKAGAKVRPDQKLAIVREMTNSVRIKLARKVLGVLQKMVRQVEGQESAGSDTAKAG</sequence>
<dbReference type="Gene3D" id="3.40.50.11140">
    <property type="match status" value="1"/>
</dbReference>
<comment type="similarity">
    <text evidence="9">In the C-terminal section; belongs to the helicase family. RecG subfamily.</text>
</comment>
<dbReference type="InterPro" id="IPR014001">
    <property type="entry name" value="Helicase_ATP-bd"/>
</dbReference>
<evidence type="ECO:0000256" key="3">
    <source>
        <dbReference type="ARBA" id="ARBA00022763"/>
    </source>
</evidence>
<dbReference type="GO" id="GO:0016787">
    <property type="term" value="F:hydrolase activity"/>
    <property type="evidence" value="ECO:0007669"/>
    <property type="project" value="UniProtKB-KW"/>
</dbReference>
<keyword evidence="2 9" id="KW-0547">Nucleotide-binding</keyword>
<dbReference type="Gene3D" id="3.30.2060.10">
    <property type="entry name" value="Penicillin-binding protein 1b domain"/>
    <property type="match status" value="1"/>
</dbReference>
<keyword evidence="3 9" id="KW-0227">DNA damage</keyword>
<dbReference type="Gene3D" id="2.40.10.170">
    <property type="match status" value="1"/>
</dbReference>
<dbReference type="Gene3D" id="3.40.50.11180">
    <property type="match status" value="1"/>
</dbReference>
<keyword evidence="5" id="KW-0347">Helicase</keyword>
<dbReference type="SUPFAM" id="SSF52540">
    <property type="entry name" value="P-loop containing nucleoside triphosphate hydrolases"/>
    <property type="match status" value="4"/>
</dbReference>
<dbReference type="PANTHER" id="PTHR47964">
    <property type="entry name" value="ATP-DEPENDENT DNA HELICASE HOMOLOG RECG, CHLOROPLASTIC"/>
    <property type="match status" value="1"/>
</dbReference>
<dbReference type="InterPro" id="IPR048635">
    <property type="entry name" value="MFD_D3"/>
</dbReference>
<feature type="domain" description="Helicase C-terminal" evidence="12">
    <location>
        <begin position="846"/>
        <end position="1000"/>
    </location>
</feature>
<keyword evidence="8 9" id="KW-0234">DNA repair</keyword>
<evidence type="ECO:0000256" key="1">
    <source>
        <dbReference type="ARBA" id="ARBA00022490"/>
    </source>
</evidence>
<dbReference type="NCBIfam" id="TIGR00580">
    <property type="entry name" value="mfd"/>
    <property type="match status" value="1"/>
</dbReference>
<organism evidence="13 14">
    <name type="scientific">Oecophyllibacter saccharovorans</name>
    <dbReference type="NCBI Taxonomy" id="2558360"/>
    <lineage>
        <taxon>Bacteria</taxon>
        <taxon>Pseudomonadati</taxon>
        <taxon>Pseudomonadota</taxon>
        <taxon>Alphaproteobacteria</taxon>
        <taxon>Acetobacterales</taxon>
        <taxon>Acetobacteraceae</taxon>
        <taxon>Oecophyllibacter</taxon>
    </lineage>
</organism>
<dbReference type="AlphaFoldDB" id="A0A506UQ99"/>
<dbReference type="InterPro" id="IPR001650">
    <property type="entry name" value="Helicase_C-like"/>
</dbReference>
<dbReference type="SUPFAM" id="SSF143517">
    <property type="entry name" value="TRCF domain-like"/>
    <property type="match status" value="1"/>
</dbReference>
<evidence type="ECO:0000259" key="12">
    <source>
        <dbReference type="PROSITE" id="PS51194"/>
    </source>
</evidence>
<dbReference type="InterPro" id="IPR041471">
    <property type="entry name" value="UvrB_inter"/>
</dbReference>
<dbReference type="GO" id="GO:0006355">
    <property type="term" value="P:regulation of DNA-templated transcription"/>
    <property type="evidence" value="ECO:0007669"/>
    <property type="project" value="UniProtKB-UniRule"/>
</dbReference>
<dbReference type="Gene3D" id="3.40.50.300">
    <property type="entry name" value="P-loop containing nucleotide triphosphate hydrolases"/>
    <property type="match status" value="2"/>
</dbReference>
<dbReference type="EMBL" id="SORZ01000001">
    <property type="protein sequence ID" value="TPW35538.1"/>
    <property type="molecule type" value="Genomic_DNA"/>
</dbReference>
<comment type="function">
    <text evidence="9">Couples transcription and DNA repair by recognizing RNA polymerase (RNAP) stalled at DNA lesions. Mediates ATP-dependent release of RNAP and its truncated transcript from the DNA, and recruitment of nucleotide excision repair machinery to the damaged site.</text>
</comment>
<dbReference type="PROSITE" id="PS51192">
    <property type="entry name" value="HELICASE_ATP_BIND_1"/>
    <property type="match status" value="1"/>
</dbReference>
<dbReference type="InterPro" id="IPR047112">
    <property type="entry name" value="RecG/Mfd"/>
</dbReference>
<dbReference type="GO" id="GO:0000716">
    <property type="term" value="P:transcription-coupled nucleotide-excision repair, DNA damage recognition"/>
    <property type="evidence" value="ECO:0007669"/>
    <property type="project" value="UniProtKB-UniRule"/>
</dbReference>
<evidence type="ECO:0000259" key="11">
    <source>
        <dbReference type="PROSITE" id="PS51192"/>
    </source>
</evidence>
<dbReference type="InterPro" id="IPR037235">
    <property type="entry name" value="TRCF-like_C_D7"/>
</dbReference>
<dbReference type="EC" id="3.6.4.-" evidence="9"/>
<proteinExistence type="inferred from homology"/>
<evidence type="ECO:0000256" key="2">
    <source>
        <dbReference type="ARBA" id="ARBA00022741"/>
    </source>
</evidence>
<dbReference type="SMART" id="SM00487">
    <property type="entry name" value="DEXDc"/>
    <property type="match status" value="1"/>
</dbReference>
<keyword evidence="7 9" id="KW-0238">DNA-binding</keyword>
<dbReference type="HAMAP" id="MF_00969">
    <property type="entry name" value="TRCF"/>
    <property type="match status" value="1"/>
</dbReference>
<comment type="similarity">
    <text evidence="9">In the N-terminal section; belongs to the UvrB family.</text>
</comment>
<evidence type="ECO:0000256" key="5">
    <source>
        <dbReference type="ARBA" id="ARBA00022806"/>
    </source>
</evidence>
<dbReference type="InterPro" id="IPR036101">
    <property type="entry name" value="CarD-like/TRCF_RID_sf"/>
</dbReference>
<evidence type="ECO:0000256" key="7">
    <source>
        <dbReference type="ARBA" id="ARBA00023125"/>
    </source>
</evidence>
<dbReference type="Pfam" id="PF21132">
    <property type="entry name" value="MFD_D3"/>
    <property type="match status" value="1"/>
</dbReference>
<name>A0A506UQ99_9PROT</name>
<dbReference type="CDD" id="cd17991">
    <property type="entry name" value="DEXHc_TRCF"/>
    <property type="match status" value="1"/>
</dbReference>
<dbReference type="RefSeq" id="WP_165600043.1">
    <property type="nucleotide sequence ID" value="NZ_SORZ01000001.1"/>
</dbReference>
<dbReference type="SUPFAM" id="SSF141259">
    <property type="entry name" value="CarD-like"/>
    <property type="match status" value="1"/>
</dbReference>
<reference evidence="13 14" key="1">
    <citation type="submission" date="2019-03" db="EMBL/GenBank/DDBJ databases">
        <title>The complete genome sequence of Neokomagataea sp. Jb2 NBRC113641.</title>
        <authorList>
            <person name="Chua K.-O."/>
            <person name="Chan K.-G."/>
            <person name="See-Too W.-S."/>
        </authorList>
    </citation>
    <scope>NUCLEOTIDE SEQUENCE [LARGE SCALE GENOMIC DNA]</scope>
    <source>
        <strain evidence="13 14">Jb2</strain>
    </source>
</reference>
<dbReference type="SMART" id="SM00982">
    <property type="entry name" value="TRCF"/>
    <property type="match status" value="1"/>
</dbReference>
<comment type="subcellular location">
    <subcellularLocation>
        <location evidence="9">Cytoplasm</location>
    </subcellularLocation>
</comment>
<evidence type="ECO:0000256" key="8">
    <source>
        <dbReference type="ARBA" id="ARBA00023204"/>
    </source>
</evidence>
<dbReference type="InterPro" id="IPR003711">
    <property type="entry name" value="CarD-like/TRCF_RID"/>
</dbReference>
<accession>A0A506UQ99</accession>
<evidence type="ECO:0000256" key="9">
    <source>
        <dbReference type="HAMAP-Rule" id="MF_00969"/>
    </source>
</evidence>
<dbReference type="InterPro" id="IPR011545">
    <property type="entry name" value="DEAD/DEAH_box_helicase_dom"/>
</dbReference>
<dbReference type="GO" id="GO:0005524">
    <property type="term" value="F:ATP binding"/>
    <property type="evidence" value="ECO:0007669"/>
    <property type="project" value="UniProtKB-UniRule"/>
</dbReference>
<dbReference type="InterPro" id="IPR005118">
    <property type="entry name" value="TRCF_C"/>
</dbReference>
<dbReference type="GO" id="GO:0003684">
    <property type="term" value="F:damaged DNA binding"/>
    <property type="evidence" value="ECO:0007669"/>
    <property type="project" value="InterPro"/>
</dbReference>